<dbReference type="Gene3D" id="1.20.1250.20">
    <property type="entry name" value="MFS general substrate transporter like domains"/>
    <property type="match status" value="1"/>
</dbReference>
<dbReference type="EMBL" id="AP018712">
    <property type="protein sequence ID" value="BBE31714.1"/>
    <property type="molecule type" value="Genomic_DNA"/>
</dbReference>
<gene>
    <name evidence="8" type="ORF">OSSY52_18550</name>
</gene>
<dbReference type="Proteomes" id="UP000516361">
    <property type="component" value="Chromosome"/>
</dbReference>
<keyword evidence="4 6" id="KW-1133">Transmembrane helix</keyword>
<feature type="transmembrane region" description="Helical" evidence="6">
    <location>
        <begin position="242"/>
        <end position="259"/>
    </location>
</feature>
<dbReference type="InParanoid" id="A0A7G1G8Z3"/>
<feature type="transmembrane region" description="Helical" evidence="6">
    <location>
        <begin position="94"/>
        <end position="114"/>
    </location>
</feature>
<dbReference type="AlphaFoldDB" id="A0A7G1G8Z3"/>
<evidence type="ECO:0000256" key="4">
    <source>
        <dbReference type="ARBA" id="ARBA00022989"/>
    </source>
</evidence>
<keyword evidence="9" id="KW-1185">Reference proteome</keyword>
<feature type="transmembrane region" description="Helical" evidence="6">
    <location>
        <begin position="126"/>
        <end position="149"/>
    </location>
</feature>
<dbReference type="GO" id="GO:0022857">
    <property type="term" value="F:transmembrane transporter activity"/>
    <property type="evidence" value="ECO:0007669"/>
    <property type="project" value="InterPro"/>
</dbReference>
<evidence type="ECO:0000256" key="1">
    <source>
        <dbReference type="ARBA" id="ARBA00004651"/>
    </source>
</evidence>
<dbReference type="InterPro" id="IPR020846">
    <property type="entry name" value="MFS_dom"/>
</dbReference>
<feature type="transmembrane region" description="Helical" evidence="6">
    <location>
        <begin position="205"/>
        <end position="230"/>
    </location>
</feature>
<dbReference type="KEGG" id="ocy:OSSY52_18550"/>
<comment type="subcellular location">
    <subcellularLocation>
        <location evidence="1">Cell membrane</location>
        <topology evidence="1">Multi-pass membrane protein</topology>
    </subcellularLocation>
</comment>
<evidence type="ECO:0000313" key="8">
    <source>
        <dbReference type="EMBL" id="BBE31714.1"/>
    </source>
</evidence>
<feature type="transmembrane region" description="Helical" evidence="6">
    <location>
        <begin position="41"/>
        <end position="61"/>
    </location>
</feature>
<dbReference type="GO" id="GO:0005886">
    <property type="term" value="C:plasma membrane"/>
    <property type="evidence" value="ECO:0007669"/>
    <property type="project" value="UniProtKB-SubCell"/>
</dbReference>
<evidence type="ECO:0000313" key="9">
    <source>
        <dbReference type="Proteomes" id="UP000516361"/>
    </source>
</evidence>
<organism evidence="8 9">
    <name type="scientific">Tepiditoga spiralis</name>
    <dbReference type="NCBI Taxonomy" id="2108365"/>
    <lineage>
        <taxon>Bacteria</taxon>
        <taxon>Thermotogati</taxon>
        <taxon>Thermotogota</taxon>
        <taxon>Thermotogae</taxon>
        <taxon>Petrotogales</taxon>
        <taxon>Petrotogaceae</taxon>
        <taxon>Tepiditoga</taxon>
    </lineage>
</organism>
<reference evidence="8 9" key="1">
    <citation type="submission" date="2018-06" db="EMBL/GenBank/DDBJ databases">
        <title>Genome sequencing of Oceanotoga sp. sy52.</title>
        <authorList>
            <person name="Mori K."/>
        </authorList>
    </citation>
    <scope>NUCLEOTIDE SEQUENCE [LARGE SCALE GENOMIC DNA]</scope>
    <source>
        <strain evidence="9">sy52</strain>
    </source>
</reference>
<feature type="transmembrane region" description="Helical" evidence="6">
    <location>
        <begin position="161"/>
        <end position="184"/>
    </location>
</feature>
<dbReference type="InterPro" id="IPR050189">
    <property type="entry name" value="MFS_Efflux_Transporters"/>
</dbReference>
<feature type="transmembrane region" description="Helical" evidence="6">
    <location>
        <begin position="271"/>
        <end position="287"/>
    </location>
</feature>
<feature type="transmembrane region" description="Helical" evidence="6">
    <location>
        <begin position="293"/>
        <end position="309"/>
    </location>
</feature>
<accession>A0A7G1G8Z3</accession>
<keyword evidence="5 6" id="KW-0472">Membrane</keyword>
<sequence length="383" mass="44356">MNKNVKRYLFMSSIPAFSFITILISPMFANKLGLSVYEAGMVFSIVYGVQSILTFLIGKLFEKRSPNYGITIGRTLFGIGNLVLAYSFNFKLYLFAQILIGSFDMFFPLLSMYERAIISPKNRNKFYTLLPIISEGVKAVLFIPMLFFIDYDKTPITFYRTVFLIVFLLNLVYSLFMLKVFPKVKNGNELTKSHSLNHNPNKRKYLTVLLNQILFFSNFGFGSYLIISYYVKESLNGDTKIMLIYEIIFSLIVLSSIFWRKHIKMNAEKTLIIGTFIMSFFYFLLMFKSWTTFFLSHAVLAIGFTLWISAKEPLKQEYAPKEFGRWEGFFNGIQIFSKIFTPILAGFIASKFSYSMVFLISFLVLLSNTVITLFGFKYKGRVL</sequence>
<dbReference type="InterPro" id="IPR036259">
    <property type="entry name" value="MFS_trans_sf"/>
</dbReference>
<feature type="transmembrane region" description="Helical" evidence="6">
    <location>
        <begin position="7"/>
        <end position="29"/>
    </location>
</feature>
<evidence type="ECO:0000256" key="3">
    <source>
        <dbReference type="ARBA" id="ARBA00022692"/>
    </source>
</evidence>
<feature type="transmembrane region" description="Helical" evidence="6">
    <location>
        <begin position="354"/>
        <end position="376"/>
    </location>
</feature>
<dbReference type="InterPro" id="IPR011701">
    <property type="entry name" value="MFS"/>
</dbReference>
<keyword evidence="3 6" id="KW-0812">Transmembrane</keyword>
<dbReference type="RefSeq" id="WP_190614440.1">
    <property type="nucleotide sequence ID" value="NZ_AP018712.1"/>
</dbReference>
<dbReference type="FunCoup" id="A0A7G1G8Z3">
    <property type="interactions" value="36"/>
</dbReference>
<feature type="domain" description="Major facilitator superfamily (MFS) profile" evidence="7">
    <location>
        <begin position="1"/>
        <end position="379"/>
    </location>
</feature>
<proteinExistence type="predicted"/>
<keyword evidence="2" id="KW-1003">Cell membrane</keyword>
<evidence type="ECO:0000256" key="6">
    <source>
        <dbReference type="SAM" id="Phobius"/>
    </source>
</evidence>
<dbReference type="PANTHER" id="PTHR43124">
    <property type="entry name" value="PURINE EFFLUX PUMP PBUE"/>
    <property type="match status" value="1"/>
</dbReference>
<dbReference type="PROSITE" id="PS50850">
    <property type="entry name" value="MFS"/>
    <property type="match status" value="1"/>
</dbReference>
<dbReference type="Pfam" id="PF07690">
    <property type="entry name" value="MFS_1"/>
    <property type="match status" value="1"/>
</dbReference>
<feature type="transmembrane region" description="Helical" evidence="6">
    <location>
        <begin position="68"/>
        <end position="88"/>
    </location>
</feature>
<dbReference type="SUPFAM" id="SSF103473">
    <property type="entry name" value="MFS general substrate transporter"/>
    <property type="match status" value="1"/>
</dbReference>
<evidence type="ECO:0000256" key="5">
    <source>
        <dbReference type="ARBA" id="ARBA00023136"/>
    </source>
</evidence>
<dbReference type="PANTHER" id="PTHR43124:SF3">
    <property type="entry name" value="CHLORAMPHENICOL EFFLUX PUMP RV0191"/>
    <property type="match status" value="1"/>
</dbReference>
<evidence type="ECO:0000256" key="2">
    <source>
        <dbReference type="ARBA" id="ARBA00022475"/>
    </source>
</evidence>
<protein>
    <submittedName>
        <fullName evidence="8">MFS transporter</fullName>
    </submittedName>
</protein>
<name>A0A7G1G8Z3_9BACT</name>
<feature type="transmembrane region" description="Helical" evidence="6">
    <location>
        <begin position="329"/>
        <end position="348"/>
    </location>
</feature>
<evidence type="ECO:0000259" key="7">
    <source>
        <dbReference type="PROSITE" id="PS50850"/>
    </source>
</evidence>